<name>A0ABV9E3F2_9ACTN</name>
<gene>
    <name evidence="1" type="ORF">ACFO4E_27900</name>
</gene>
<protein>
    <submittedName>
        <fullName evidence="1">Uncharacterized protein</fullName>
    </submittedName>
</protein>
<reference evidence="2" key="1">
    <citation type="journal article" date="2019" name="Int. J. Syst. Evol. Microbiol.">
        <title>The Global Catalogue of Microorganisms (GCM) 10K type strain sequencing project: providing services to taxonomists for standard genome sequencing and annotation.</title>
        <authorList>
            <consortium name="The Broad Institute Genomics Platform"/>
            <consortium name="The Broad Institute Genome Sequencing Center for Infectious Disease"/>
            <person name="Wu L."/>
            <person name="Ma J."/>
        </authorList>
    </citation>
    <scope>NUCLEOTIDE SEQUENCE [LARGE SCALE GENOMIC DNA]</scope>
    <source>
        <strain evidence="2">XZYJ18</strain>
    </source>
</reference>
<accession>A0ABV9E3F2</accession>
<dbReference type="EMBL" id="JBHSFQ010000044">
    <property type="protein sequence ID" value="MFC4565700.1"/>
    <property type="molecule type" value="Genomic_DNA"/>
</dbReference>
<organism evidence="1 2">
    <name type="scientific">Nocardiopsis mangrovi</name>
    <dbReference type="NCBI Taxonomy" id="1179818"/>
    <lineage>
        <taxon>Bacteria</taxon>
        <taxon>Bacillati</taxon>
        <taxon>Actinomycetota</taxon>
        <taxon>Actinomycetes</taxon>
        <taxon>Streptosporangiales</taxon>
        <taxon>Nocardiopsidaceae</taxon>
        <taxon>Nocardiopsis</taxon>
    </lineage>
</organism>
<keyword evidence="2" id="KW-1185">Reference proteome</keyword>
<proteinExistence type="predicted"/>
<dbReference type="RefSeq" id="WP_378579930.1">
    <property type="nucleotide sequence ID" value="NZ_JBHSFQ010000044.1"/>
</dbReference>
<dbReference type="Proteomes" id="UP001595923">
    <property type="component" value="Unassembled WGS sequence"/>
</dbReference>
<evidence type="ECO:0000313" key="2">
    <source>
        <dbReference type="Proteomes" id="UP001595923"/>
    </source>
</evidence>
<evidence type="ECO:0000313" key="1">
    <source>
        <dbReference type="EMBL" id="MFC4565700.1"/>
    </source>
</evidence>
<comment type="caution">
    <text evidence="1">The sequence shown here is derived from an EMBL/GenBank/DDBJ whole genome shotgun (WGS) entry which is preliminary data.</text>
</comment>
<sequence length="110" mass="12731">MSDERPAEFSRERLGGRPVPDDLRILLTEHWAGRTELLHRVRLYDDEDDPVEHFARLADTPIANGIPMSTREYGEVYEPDPAVHPEELHDEINSAEFARLRREQAQAERG</sequence>